<comment type="caution">
    <text evidence="2">The sequence shown here is derived from an EMBL/GenBank/DDBJ whole genome shotgun (WGS) entry which is preliminary data.</text>
</comment>
<reference evidence="2" key="2">
    <citation type="submission" date="2022-01" db="EMBL/GenBank/DDBJ databases">
        <authorList>
            <person name="Yamashiro T."/>
            <person name="Shiraishi A."/>
            <person name="Satake H."/>
            <person name="Nakayama K."/>
        </authorList>
    </citation>
    <scope>NUCLEOTIDE SEQUENCE</scope>
</reference>
<name>A0ABQ5IS86_9ASTR</name>
<feature type="region of interest" description="Disordered" evidence="1">
    <location>
        <begin position="148"/>
        <end position="235"/>
    </location>
</feature>
<evidence type="ECO:0000313" key="2">
    <source>
        <dbReference type="EMBL" id="GJU03090.1"/>
    </source>
</evidence>
<sequence>MDWSNMIREQTMKFIESYKIDRKIEESVKEVVSSSVKHAMRAPLRARFKDLPTSDMKEIRSNSCWREATTRDKWLEHRVGIMKHYSSFHRDEKRTLMMIRLRRKLRRKVSKTLQSLPLGRHLHHHLLLHHRQAHQELLAQPEPLILPKLLLPPPHSTSHAQGDQSTGTAAPSSSKSAASAAYSAWTTTDTPIKPSITQIPDDLYMDEETTADVQALSSDDEVGRDHVPTVNLRQS</sequence>
<protein>
    <submittedName>
        <fullName evidence="2">Uncharacterized protein</fullName>
    </submittedName>
</protein>
<dbReference type="EMBL" id="BQNB010021119">
    <property type="protein sequence ID" value="GJU03090.1"/>
    <property type="molecule type" value="Genomic_DNA"/>
</dbReference>
<evidence type="ECO:0000313" key="3">
    <source>
        <dbReference type="Proteomes" id="UP001151760"/>
    </source>
</evidence>
<reference evidence="2" key="1">
    <citation type="journal article" date="2022" name="Int. J. Mol. Sci.">
        <title>Draft Genome of Tanacetum Coccineum: Genomic Comparison of Closely Related Tanacetum-Family Plants.</title>
        <authorList>
            <person name="Yamashiro T."/>
            <person name="Shiraishi A."/>
            <person name="Nakayama K."/>
            <person name="Satake H."/>
        </authorList>
    </citation>
    <scope>NUCLEOTIDE SEQUENCE</scope>
</reference>
<accession>A0ABQ5IS86</accession>
<dbReference type="Proteomes" id="UP001151760">
    <property type="component" value="Unassembled WGS sequence"/>
</dbReference>
<gene>
    <name evidence="2" type="ORF">Tco_1113428</name>
</gene>
<proteinExistence type="predicted"/>
<feature type="compositionally biased region" description="Low complexity" evidence="1">
    <location>
        <begin position="165"/>
        <end position="190"/>
    </location>
</feature>
<evidence type="ECO:0000256" key="1">
    <source>
        <dbReference type="SAM" id="MobiDB-lite"/>
    </source>
</evidence>
<keyword evidence="3" id="KW-1185">Reference proteome</keyword>
<organism evidence="2 3">
    <name type="scientific">Tanacetum coccineum</name>
    <dbReference type="NCBI Taxonomy" id="301880"/>
    <lineage>
        <taxon>Eukaryota</taxon>
        <taxon>Viridiplantae</taxon>
        <taxon>Streptophyta</taxon>
        <taxon>Embryophyta</taxon>
        <taxon>Tracheophyta</taxon>
        <taxon>Spermatophyta</taxon>
        <taxon>Magnoliopsida</taxon>
        <taxon>eudicotyledons</taxon>
        <taxon>Gunneridae</taxon>
        <taxon>Pentapetalae</taxon>
        <taxon>asterids</taxon>
        <taxon>campanulids</taxon>
        <taxon>Asterales</taxon>
        <taxon>Asteraceae</taxon>
        <taxon>Asteroideae</taxon>
        <taxon>Anthemideae</taxon>
        <taxon>Anthemidinae</taxon>
        <taxon>Tanacetum</taxon>
    </lineage>
</organism>